<protein>
    <submittedName>
        <fullName evidence="1">Uncharacterized protein</fullName>
    </submittedName>
</protein>
<accession>A0ACC3Z0K1</accession>
<comment type="caution">
    <text evidence="1">The sequence shown here is derived from an EMBL/GenBank/DDBJ whole genome shotgun (WGS) entry which is preliminary data.</text>
</comment>
<sequence length="795" mass="83611">MHTPVAKHGQHTTSQKQQDHSHGTHSSGSGTAHLGAHALPQARRKALAAILNLWPLDVRYQQYIDEGIDEAVVKDLFAQLDLDISIPRQSTVPGVSAQVPGDSQPAAQASTMHSRARAATAIAKPPVQGQAPASSAKSAGEERKDRIARLLAAKGAKAATSTSSSGPQVDSKPGQAPGMSDKELAQQQKMDALQKSREARAQKAAVRKGSLQASQSKEPSPVSSTRPPSATTDHQATPSASQLPQPAVPQKPPNQSAPASASSIPGLFLSAAQAAPVNNQRKRPVATDFVSSNQTSKRPFGYHRQDKPFVIDVSDASDDEDVEMEKGSPTDEPTHSQQMGTSSQRTASFRDFPPLTDGRPQLSPAPSNIATPQSGIIAAQPKQAHLEVMDKQIEAMKRKIALAEARRKLKAAMSGQSSGSKSNVQTPDNTVESDGGKPAMRRVQSMGASNASDQPNGGSSPVVAEASSSMRLPKPSEQRVDSESSRTEKLRAVSTSLPLVEGRLQAKKSKLRLLQSQVARLQKEIEEEDAEKEKLTQEMEQLNQYSDSESSEPQNQLKSNSVDPLVSQRSTKPQSEVQAPVSDVEATMLAPASDEAGDSAPPSGDAPKSPSPVAQNDEDASTVAQVNSAVTGKAATGPPQAPDSANNAVSATFDTSASQVTSADEAEELRPVTSSSDGPSDVVMDETEDTSSQDEEQGSSEAYEPPEVIAPVDAAKSPSISPVPAGSTVSLANSDADLQQPSSRNSPVPEQISLGVNESTPEQGVDAVREVHFVSHHGESPFSNLLSGPFCCAKH</sequence>
<dbReference type="Proteomes" id="UP000805649">
    <property type="component" value="Unassembled WGS sequence"/>
</dbReference>
<proteinExistence type="predicted"/>
<dbReference type="EMBL" id="VUJX02000004">
    <property type="protein sequence ID" value="KAL0937606.1"/>
    <property type="molecule type" value="Genomic_DNA"/>
</dbReference>
<gene>
    <name evidence="1" type="ORF">CTRU02_207337</name>
</gene>
<reference evidence="1 2" key="1">
    <citation type="journal article" date="2020" name="Phytopathology">
        <title>Genome Sequence Resources of Colletotrichum truncatum, C. plurivorum, C. musicola, and C. sojae: Four Species Pathogenic to Soybean (Glycine max).</title>
        <authorList>
            <person name="Rogerio F."/>
            <person name="Boufleur T.R."/>
            <person name="Ciampi-Guillardi M."/>
            <person name="Sukno S.A."/>
            <person name="Thon M.R."/>
            <person name="Massola Junior N.S."/>
            <person name="Baroncelli R."/>
        </authorList>
    </citation>
    <scope>NUCLEOTIDE SEQUENCE [LARGE SCALE GENOMIC DNA]</scope>
    <source>
        <strain evidence="1 2">CMES1059</strain>
    </source>
</reference>
<name>A0ACC3Z0K1_COLTU</name>
<evidence type="ECO:0000313" key="2">
    <source>
        <dbReference type="Proteomes" id="UP000805649"/>
    </source>
</evidence>
<organism evidence="1 2">
    <name type="scientific">Colletotrichum truncatum</name>
    <name type="common">Anthracnose fungus</name>
    <name type="synonym">Colletotrichum capsici</name>
    <dbReference type="NCBI Taxonomy" id="5467"/>
    <lineage>
        <taxon>Eukaryota</taxon>
        <taxon>Fungi</taxon>
        <taxon>Dikarya</taxon>
        <taxon>Ascomycota</taxon>
        <taxon>Pezizomycotina</taxon>
        <taxon>Sordariomycetes</taxon>
        <taxon>Hypocreomycetidae</taxon>
        <taxon>Glomerellales</taxon>
        <taxon>Glomerellaceae</taxon>
        <taxon>Colletotrichum</taxon>
        <taxon>Colletotrichum truncatum species complex</taxon>
    </lineage>
</organism>
<evidence type="ECO:0000313" key="1">
    <source>
        <dbReference type="EMBL" id="KAL0937606.1"/>
    </source>
</evidence>
<keyword evidence="2" id="KW-1185">Reference proteome</keyword>